<dbReference type="Proteomes" id="UP000231419">
    <property type="component" value="Segment"/>
</dbReference>
<evidence type="ECO:0000313" key="2">
    <source>
        <dbReference type="Proteomes" id="UP000231419"/>
    </source>
</evidence>
<evidence type="ECO:0000313" key="1">
    <source>
        <dbReference type="EMBL" id="ASZ74969.1"/>
    </source>
</evidence>
<accession>A0A2D0ZN30</accession>
<dbReference type="EMBL" id="MF668286">
    <property type="protein sequence ID" value="ASZ74969.1"/>
    <property type="molecule type" value="Genomic_DNA"/>
</dbReference>
<name>A0A2D0ZN30_9CAUD</name>
<proteinExistence type="predicted"/>
<gene>
    <name evidence="1" type="ORF">SEA_TRINA_185</name>
</gene>
<sequence length="121" mass="13525">MPNAVLARQIYDQITEFPESHNQLLWGKKTECGTVCCVAGHAGLITGEAYFDGWGNIVAKHFMTINGMAQVLLDIDDRLATFLFYVTDNEGAVSVMRQLADDEPVDLDREADLFEERLLNS</sequence>
<protein>
    <submittedName>
        <fullName evidence="1">Uncharacterized protein</fullName>
    </submittedName>
</protein>
<organism evidence="1 2">
    <name type="scientific">Rhodococcus phage Trina</name>
    <dbReference type="NCBI Taxonomy" id="2027905"/>
    <lineage>
        <taxon>Viruses</taxon>
        <taxon>Duplodnaviria</taxon>
        <taxon>Heunggongvirae</taxon>
        <taxon>Uroviricota</taxon>
        <taxon>Caudoviricetes</taxon>
        <taxon>Trinavirus</taxon>
        <taxon>Trinavirus trina</taxon>
    </lineage>
</organism>
<reference evidence="2" key="1">
    <citation type="submission" date="2017-08" db="EMBL/GenBank/DDBJ databases">
        <authorList>
            <person name="de Groot N.N."/>
        </authorList>
    </citation>
    <scope>NUCLEOTIDE SEQUENCE [LARGE SCALE GENOMIC DNA]</scope>
</reference>
<dbReference type="OrthoDB" id="40574at10239"/>
<keyword evidence="2" id="KW-1185">Reference proteome</keyword>